<name>A0A0E9XIR9_ANGAN</name>
<accession>A0A0E9XIR9</accession>
<sequence length="23" mass="2468">MLSGIKVGLSLRAVLRCHSTRLG</sequence>
<evidence type="ECO:0000313" key="1">
    <source>
        <dbReference type="EMBL" id="JAI02628.1"/>
    </source>
</evidence>
<proteinExistence type="predicted"/>
<organism evidence="1">
    <name type="scientific">Anguilla anguilla</name>
    <name type="common">European freshwater eel</name>
    <name type="synonym">Muraena anguilla</name>
    <dbReference type="NCBI Taxonomy" id="7936"/>
    <lineage>
        <taxon>Eukaryota</taxon>
        <taxon>Metazoa</taxon>
        <taxon>Chordata</taxon>
        <taxon>Craniata</taxon>
        <taxon>Vertebrata</taxon>
        <taxon>Euteleostomi</taxon>
        <taxon>Actinopterygii</taxon>
        <taxon>Neopterygii</taxon>
        <taxon>Teleostei</taxon>
        <taxon>Anguilliformes</taxon>
        <taxon>Anguillidae</taxon>
        <taxon>Anguilla</taxon>
    </lineage>
</organism>
<protein>
    <submittedName>
        <fullName evidence="1">Uncharacterized protein</fullName>
    </submittedName>
</protein>
<reference evidence="1" key="2">
    <citation type="journal article" date="2015" name="Fish Shellfish Immunol.">
        <title>Early steps in the European eel (Anguilla anguilla)-Vibrio vulnificus interaction in the gills: Role of the RtxA13 toxin.</title>
        <authorList>
            <person name="Callol A."/>
            <person name="Pajuelo D."/>
            <person name="Ebbesson L."/>
            <person name="Teles M."/>
            <person name="MacKenzie S."/>
            <person name="Amaro C."/>
        </authorList>
    </citation>
    <scope>NUCLEOTIDE SEQUENCE</scope>
</reference>
<dbReference type="EMBL" id="GBXM01005950">
    <property type="protein sequence ID" value="JAI02628.1"/>
    <property type="molecule type" value="Transcribed_RNA"/>
</dbReference>
<dbReference type="AlphaFoldDB" id="A0A0E9XIR9"/>
<reference evidence="1" key="1">
    <citation type="submission" date="2014-11" db="EMBL/GenBank/DDBJ databases">
        <authorList>
            <person name="Amaro Gonzalez C."/>
        </authorList>
    </citation>
    <scope>NUCLEOTIDE SEQUENCE</scope>
</reference>